<dbReference type="AlphaFoldDB" id="A0A0R0M4I1"/>
<dbReference type="Proteomes" id="UP000051530">
    <property type="component" value="Unassembled WGS sequence"/>
</dbReference>
<organism evidence="1 2">
    <name type="scientific">Pseudoloma neurophilia</name>
    <dbReference type="NCBI Taxonomy" id="146866"/>
    <lineage>
        <taxon>Eukaryota</taxon>
        <taxon>Fungi</taxon>
        <taxon>Fungi incertae sedis</taxon>
        <taxon>Microsporidia</taxon>
        <taxon>Pseudoloma</taxon>
    </lineage>
</organism>
<gene>
    <name evidence="1" type="ORF">M153_2940007315</name>
</gene>
<dbReference type="OrthoDB" id="3250101at2759"/>
<dbReference type="SUPFAM" id="SSF56672">
    <property type="entry name" value="DNA/RNA polymerases"/>
    <property type="match status" value="1"/>
</dbReference>
<protein>
    <submittedName>
        <fullName evidence="1">Pol polyprotein</fullName>
    </submittedName>
</protein>
<keyword evidence="2" id="KW-1185">Reference proteome</keyword>
<reference evidence="1 2" key="1">
    <citation type="submission" date="2015-07" db="EMBL/GenBank/DDBJ databases">
        <title>The genome of Pseudoloma neurophilia, a relevant intracellular parasite of the zebrafish.</title>
        <authorList>
            <person name="Ndikumana S."/>
            <person name="Pelin A."/>
            <person name="Sanders J."/>
            <person name="Corradi N."/>
        </authorList>
    </citation>
    <scope>NUCLEOTIDE SEQUENCE [LARGE SCALE GENOMIC DNA]</scope>
    <source>
        <strain evidence="1 2">MK1</strain>
    </source>
</reference>
<accession>A0A0R0M4I1</accession>
<proteinExistence type="predicted"/>
<dbReference type="Gene3D" id="3.10.10.10">
    <property type="entry name" value="HIV Type 1 Reverse Transcriptase, subunit A, domain 1"/>
    <property type="match status" value="1"/>
</dbReference>
<dbReference type="EMBL" id="LGUB01000093">
    <property type="protein sequence ID" value="KRH94335.1"/>
    <property type="molecule type" value="Genomic_DNA"/>
</dbReference>
<dbReference type="InterPro" id="IPR043502">
    <property type="entry name" value="DNA/RNA_pol_sf"/>
</dbReference>
<comment type="caution">
    <text evidence="1">The sequence shown here is derived from an EMBL/GenBank/DDBJ whole genome shotgun (WGS) entry which is preliminary data.</text>
</comment>
<dbReference type="VEuPathDB" id="MicrosporidiaDB:M153_2940007315"/>
<name>A0A0R0M4I1_9MICR</name>
<sequence length="62" mass="7229">MTIFSKIDLKNGYYQIPMASSDRYKTGFSILGQHYECILMPMGLKKSSENIPTRNDEHFLRL</sequence>
<evidence type="ECO:0000313" key="2">
    <source>
        <dbReference type="Proteomes" id="UP000051530"/>
    </source>
</evidence>
<evidence type="ECO:0000313" key="1">
    <source>
        <dbReference type="EMBL" id="KRH94335.1"/>
    </source>
</evidence>